<dbReference type="PRINTS" id="PR00180">
    <property type="entry name" value="CRETINALDHBP"/>
</dbReference>
<organism evidence="2 3">
    <name type="scientific">Nicrophorus vespilloides</name>
    <name type="common">Boreal carrion beetle</name>
    <dbReference type="NCBI Taxonomy" id="110193"/>
    <lineage>
        <taxon>Eukaryota</taxon>
        <taxon>Metazoa</taxon>
        <taxon>Ecdysozoa</taxon>
        <taxon>Arthropoda</taxon>
        <taxon>Hexapoda</taxon>
        <taxon>Insecta</taxon>
        <taxon>Pterygota</taxon>
        <taxon>Neoptera</taxon>
        <taxon>Endopterygota</taxon>
        <taxon>Coleoptera</taxon>
        <taxon>Polyphaga</taxon>
        <taxon>Staphyliniformia</taxon>
        <taxon>Silphidae</taxon>
        <taxon>Nicrophorinae</taxon>
        <taxon>Nicrophorus</taxon>
    </lineage>
</organism>
<dbReference type="Proteomes" id="UP000695000">
    <property type="component" value="Unplaced"/>
</dbReference>
<gene>
    <name evidence="3" type="primary">LOC108569723</name>
</gene>
<dbReference type="InterPro" id="IPR036865">
    <property type="entry name" value="CRAL-TRIO_dom_sf"/>
</dbReference>
<name>A0ABM1NJ75_NICVS</name>
<dbReference type="RefSeq" id="XP_017786875.1">
    <property type="nucleotide sequence ID" value="XM_017931386.1"/>
</dbReference>
<dbReference type="PANTHER" id="PTHR10174:SF222">
    <property type="entry name" value="GH10083P-RELATED"/>
    <property type="match status" value="1"/>
</dbReference>
<dbReference type="Gene3D" id="3.40.525.10">
    <property type="entry name" value="CRAL-TRIO lipid binding domain"/>
    <property type="match status" value="1"/>
</dbReference>
<dbReference type="SMART" id="SM00516">
    <property type="entry name" value="SEC14"/>
    <property type="match status" value="1"/>
</dbReference>
<dbReference type="SUPFAM" id="SSF46938">
    <property type="entry name" value="CRAL/TRIO N-terminal domain"/>
    <property type="match status" value="1"/>
</dbReference>
<dbReference type="SUPFAM" id="SSF52087">
    <property type="entry name" value="CRAL/TRIO domain"/>
    <property type="match status" value="1"/>
</dbReference>
<sequence length="309" mass="36276">MKEDQQCAEYVKAMQVWLRKQPHLPQNIGKINFLIVSHSIASFAFADESVLARFIQCSEMSLEKCKSLLDLNYTLRSQAPEIFDKRDPEDRAIQNMFDIIDFCPLPKLTDKKYKLFIYRLTDSDVEKFLFADSLKAFFMVADMRMYSDREYSEGEIPIFDMGHLTLRHMTKITLPLLKKYMVFTQEAHPVRLRQIHVLNIVPFFDKCLALVKPFMKAEVSQLLHFHLPNSTTLFDHIPRDLIPEEFGGSLPVTMKSLKEEWRQRVCENRDFYMDPSKWKVDERLRPQSNKNGDGNLFGMQGSFRVLTID</sequence>
<feature type="domain" description="CRAL-TRIO" evidence="1">
    <location>
        <begin position="90"/>
        <end position="254"/>
    </location>
</feature>
<dbReference type="PROSITE" id="PS50191">
    <property type="entry name" value="CRAL_TRIO"/>
    <property type="match status" value="1"/>
</dbReference>
<reference evidence="3" key="1">
    <citation type="submission" date="2025-08" db="UniProtKB">
        <authorList>
            <consortium name="RefSeq"/>
        </authorList>
    </citation>
    <scope>IDENTIFICATION</scope>
    <source>
        <tissue evidence="3">Whole Larva</tissue>
    </source>
</reference>
<dbReference type="InterPro" id="IPR036273">
    <property type="entry name" value="CRAL/TRIO_N_dom_sf"/>
</dbReference>
<evidence type="ECO:0000313" key="3">
    <source>
        <dbReference type="RefSeq" id="XP_017786875.1"/>
    </source>
</evidence>
<evidence type="ECO:0000313" key="2">
    <source>
        <dbReference type="Proteomes" id="UP000695000"/>
    </source>
</evidence>
<evidence type="ECO:0000259" key="1">
    <source>
        <dbReference type="PROSITE" id="PS50191"/>
    </source>
</evidence>
<dbReference type="CDD" id="cd00170">
    <property type="entry name" value="SEC14"/>
    <property type="match status" value="1"/>
</dbReference>
<dbReference type="InterPro" id="IPR001251">
    <property type="entry name" value="CRAL-TRIO_dom"/>
</dbReference>
<dbReference type="PANTHER" id="PTHR10174">
    <property type="entry name" value="ALPHA-TOCOPHEROL TRANSFER PROTEIN-RELATED"/>
    <property type="match status" value="1"/>
</dbReference>
<protein>
    <submittedName>
        <fullName evidence="3">Clavesin-2 isoform X1</fullName>
    </submittedName>
</protein>
<proteinExistence type="predicted"/>
<keyword evidence="2" id="KW-1185">Reference proteome</keyword>
<dbReference type="Pfam" id="PF00650">
    <property type="entry name" value="CRAL_TRIO"/>
    <property type="match status" value="1"/>
</dbReference>
<accession>A0ABM1NJ75</accession>
<dbReference type="GeneID" id="108569723"/>